<name>A0A2H0XW00_UNCSA</name>
<sequence>MSLFNLDKKLGDQGMDTIIGEKASLKGELFSSGTINLFGEFEGRVVTKGDVIVSQRSKVIGNIECANIIVSGRVDGNIAASHCLEITKSGRVHGDLKGGKIIIEEGSSYRGRVSVIGALTSEKEQDLDQIERVEENPDFSVGLLSRSDLS</sequence>
<comment type="similarity">
    <text evidence="1">Belongs to the bactofilin family.</text>
</comment>
<reference evidence="2 3" key="1">
    <citation type="submission" date="2017-09" db="EMBL/GenBank/DDBJ databases">
        <title>Depth-based differentiation of microbial function through sediment-hosted aquifers and enrichment of novel symbionts in the deep terrestrial subsurface.</title>
        <authorList>
            <person name="Probst A.J."/>
            <person name="Ladd B."/>
            <person name="Jarett J.K."/>
            <person name="Geller-Mcgrath D.E."/>
            <person name="Sieber C.M."/>
            <person name="Emerson J.B."/>
            <person name="Anantharaman K."/>
            <person name="Thomas B.C."/>
            <person name="Malmstrom R."/>
            <person name="Stieglmeier M."/>
            <person name="Klingl A."/>
            <person name="Woyke T."/>
            <person name="Ryan C.M."/>
            <person name="Banfield J.F."/>
        </authorList>
    </citation>
    <scope>NUCLEOTIDE SEQUENCE [LARGE SCALE GENOMIC DNA]</scope>
    <source>
        <strain evidence="2">CG08_land_8_20_14_0_20_45_16</strain>
    </source>
</reference>
<organism evidence="2 3">
    <name type="scientific">Candidatus Saganbacteria bacterium CG08_land_8_20_14_0_20_45_16</name>
    <dbReference type="NCBI Taxonomy" id="2014293"/>
    <lineage>
        <taxon>Bacteria</taxon>
        <taxon>Bacillati</taxon>
        <taxon>Saganbacteria</taxon>
    </lineage>
</organism>
<dbReference type="Pfam" id="PF04519">
    <property type="entry name" value="Bactofilin"/>
    <property type="match status" value="1"/>
</dbReference>
<gene>
    <name evidence="2" type="ORF">COT42_06435</name>
</gene>
<dbReference type="InterPro" id="IPR007607">
    <property type="entry name" value="BacA/B"/>
</dbReference>
<dbReference type="AlphaFoldDB" id="A0A2H0XW00"/>
<dbReference type="Proteomes" id="UP000231343">
    <property type="component" value="Unassembled WGS sequence"/>
</dbReference>
<protein>
    <recommendedName>
        <fullName evidence="4">Cell shape determination protein CcmA</fullName>
    </recommendedName>
</protein>
<evidence type="ECO:0000313" key="3">
    <source>
        <dbReference type="Proteomes" id="UP000231343"/>
    </source>
</evidence>
<dbReference type="PANTHER" id="PTHR35024:SF4">
    <property type="entry name" value="POLYMER-FORMING CYTOSKELETAL PROTEIN"/>
    <property type="match status" value="1"/>
</dbReference>
<dbReference type="EMBL" id="PEYM01000105">
    <property type="protein sequence ID" value="PIS29021.1"/>
    <property type="molecule type" value="Genomic_DNA"/>
</dbReference>
<accession>A0A2H0XW00</accession>
<evidence type="ECO:0000313" key="2">
    <source>
        <dbReference type="EMBL" id="PIS29021.1"/>
    </source>
</evidence>
<dbReference type="PANTHER" id="PTHR35024">
    <property type="entry name" value="HYPOTHETICAL CYTOSOLIC PROTEIN"/>
    <property type="match status" value="1"/>
</dbReference>
<proteinExistence type="inferred from homology"/>
<evidence type="ECO:0008006" key="4">
    <source>
        <dbReference type="Google" id="ProtNLM"/>
    </source>
</evidence>
<evidence type="ECO:0000256" key="1">
    <source>
        <dbReference type="ARBA" id="ARBA00044755"/>
    </source>
</evidence>
<comment type="caution">
    <text evidence="2">The sequence shown here is derived from an EMBL/GenBank/DDBJ whole genome shotgun (WGS) entry which is preliminary data.</text>
</comment>